<sequence length="655" mass="74245">MEHYTYAPLTEVNEIRVLELCPGSFDDTLRVQLRHSVLGRQGSLSYKALSYTWGSPQDPVAVEIFDTSKYQFVQGHITQNLASALRHLRTESSTRIIWANAICINQNDVAERTSQVAMIGDIYRTATKVVAFLGPASLAESAITKRLESISTMLRVDFGSGNIISINKEKEGWADMEQEVPLTKQDLQSLHRLVQCSWFDRLWIRQEIGLGGPRAFLIYGCQTIPWTAFCTSTFAIQHKPLPKALLPDSELASLRHRLRIIDSVVVLSERKFSLSDLRQDIQYANCVDPKDRIYGVLSQLNQHDAKLSIVPDYSKSTREVYMGVATLVTQHYGHLDIVRQGGLKANDMEDLPTWVPDFTQPMDIGGFDCMPRPLYKLFPDVFSIDGHILRASGLHYGFVQHATPINHESLLSNNRAAVREIKRIALTLKVHDQYPTKETVLEALCATLIAGNFQEKWYPFERQTRCPSVHDARRFLETLIAHTEEPTGYEYTKRTYVQSVQDQCRSRYLFTMNDGHIGIGPITAMPGDEVVSLFGLHTPIVIRRSCDDSGEIYYQIIGVCYVHGFMQGQVLVGRLPPNVWDVYDEDRSLPLNVRGFMERKEGVDMPFTNDPRIEPFLNSLAEKGLLKDPLMEELRKAGPKVLESAGFPLREFAFV</sequence>
<dbReference type="InterPro" id="IPR010730">
    <property type="entry name" value="HET"/>
</dbReference>
<reference evidence="3" key="1">
    <citation type="journal article" date="2015" name="BMC Genomics">
        <title>Genomic and transcriptomic analysis of the endophytic fungus Pestalotiopsis fici reveals its lifestyle and high potential for synthesis of natural products.</title>
        <authorList>
            <person name="Wang X."/>
            <person name="Zhang X."/>
            <person name="Liu L."/>
            <person name="Xiang M."/>
            <person name="Wang W."/>
            <person name="Sun X."/>
            <person name="Che Y."/>
            <person name="Guo L."/>
            <person name="Liu G."/>
            <person name="Guo L."/>
            <person name="Wang C."/>
            <person name="Yin W.B."/>
            <person name="Stadler M."/>
            <person name="Zhang X."/>
            <person name="Liu X."/>
        </authorList>
    </citation>
    <scope>NUCLEOTIDE SEQUENCE [LARGE SCALE GENOMIC DNA]</scope>
    <source>
        <strain evidence="3">W106-1 / CGMCC3.15140</strain>
    </source>
</reference>
<dbReference type="OrthoDB" id="3553147at2759"/>
<dbReference type="PANTHER" id="PTHR24148">
    <property type="entry name" value="ANKYRIN REPEAT DOMAIN-CONTAINING PROTEIN 39 HOMOLOG-RELATED"/>
    <property type="match status" value="1"/>
</dbReference>
<dbReference type="HOGENOM" id="CLU_004184_7_4_1"/>
<dbReference type="RefSeq" id="XP_007831513.1">
    <property type="nucleotide sequence ID" value="XM_007833322.1"/>
</dbReference>
<dbReference type="Pfam" id="PF26639">
    <property type="entry name" value="Het-6_barrel"/>
    <property type="match status" value="1"/>
</dbReference>
<organism evidence="2 3">
    <name type="scientific">Pestalotiopsis fici (strain W106-1 / CGMCC3.15140)</name>
    <dbReference type="NCBI Taxonomy" id="1229662"/>
    <lineage>
        <taxon>Eukaryota</taxon>
        <taxon>Fungi</taxon>
        <taxon>Dikarya</taxon>
        <taxon>Ascomycota</taxon>
        <taxon>Pezizomycotina</taxon>
        <taxon>Sordariomycetes</taxon>
        <taxon>Xylariomycetidae</taxon>
        <taxon>Amphisphaeriales</taxon>
        <taxon>Sporocadaceae</taxon>
        <taxon>Pestalotiopsis</taxon>
    </lineage>
</organism>
<evidence type="ECO:0000313" key="2">
    <source>
        <dbReference type="EMBL" id="ETS82865.1"/>
    </source>
</evidence>
<dbReference type="EMBL" id="KI912111">
    <property type="protein sequence ID" value="ETS82865.1"/>
    <property type="molecule type" value="Genomic_DNA"/>
</dbReference>
<feature type="domain" description="Heterokaryon incompatibility" evidence="1">
    <location>
        <begin position="46"/>
        <end position="207"/>
    </location>
</feature>
<dbReference type="STRING" id="1229662.W3X9Y1"/>
<dbReference type="Proteomes" id="UP000030651">
    <property type="component" value="Unassembled WGS sequence"/>
</dbReference>
<gene>
    <name evidence="2" type="ORF">PFICI_04741</name>
</gene>
<protein>
    <recommendedName>
        <fullName evidence="1">Heterokaryon incompatibility domain-containing protein</fullName>
    </recommendedName>
</protein>
<dbReference type="GeneID" id="19269754"/>
<evidence type="ECO:0000259" key="1">
    <source>
        <dbReference type="Pfam" id="PF06985"/>
    </source>
</evidence>
<dbReference type="InParanoid" id="W3X9Y1"/>
<dbReference type="InterPro" id="IPR052895">
    <property type="entry name" value="HetReg/Transcr_Mod"/>
</dbReference>
<keyword evidence="3" id="KW-1185">Reference proteome</keyword>
<evidence type="ECO:0000313" key="3">
    <source>
        <dbReference type="Proteomes" id="UP000030651"/>
    </source>
</evidence>
<accession>W3X9Y1</accession>
<proteinExistence type="predicted"/>
<dbReference type="eggNOG" id="ENOG502SHD2">
    <property type="taxonomic scope" value="Eukaryota"/>
</dbReference>
<dbReference type="PANTHER" id="PTHR24148:SF82">
    <property type="entry name" value="HETEROKARYON INCOMPATIBILITY DOMAIN-CONTAINING PROTEIN"/>
    <property type="match status" value="1"/>
</dbReference>
<dbReference type="OMA" id="HIVPLEF"/>
<dbReference type="Pfam" id="PF06985">
    <property type="entry name" value="HET"/>
    <property type="match status" value="1"/>
</dbReference>
<dbReference type="AlphaFoldDB" id="W3X9Y1"/>
<dbReference type="KEGG" id="pfy:PFICI_04741"/>
<name>W3X9Y1_PESFW</name>